<sequence>MNSRSPLALLALFAASGCLAQTLQVELHEVQHDRGTLRIAVYADPQGFLKPDQAFATRELAAEPGTVMVEFEVGPGRYAVLAYHDEDDNGQLNRRLGMFPAEGYGLSNNPRVMGPPSYEASAFEVADEPLTRVEIQLRY</sequence>
<feature type="chain" id="PRO_5047224444" evidence="1">
    <location>
        <begin position="21"/>
        <end position="139"/>
    </location>
</feature>
<dbReference type="RefSeq" id="WP_386363113.1">
    <property type="nucleotide sequence ID" value="NZ_JBHRXZ010000017.1"/>
</dbReference>
<comment type="caution">
    <text evidence="2">The sequence shown here is derived from an EMBL/GenBank/DDBJ whole genome shotgun (WGS) entry which is preliminary data.</text>
</comment>
<dbReference type="InterPro" id="IPR018673">
    <property type="entry name" value="DUF2141"/>
</dbReference>
<organism evidence="2 3">
    <name type="scientific">Stutzerimonas tarimensis</name>
    <dbReference type="NCBI Taxonomy" id="1507735"/>
    <lineage>
        <taxon>Bacteria</taxon>
        <taxon>Pseudomonadati</taxon>
        <taxon>Pseudomonadota</taxon>
        <taxon>Gammaproteobacteria</taxon>
        <taxon>Pseudomonadales</taxon>
        <taxon>Pseudomonadaceae</taxon>
        <taxon>Stutzerimonas</taxon>
    </lineage>
</organism>
<feature type="signal peptide" evidence="1">
    <location>
        <begin position="1"/>
        <end position="20"/>
    </location>
</feature>
<evidence type="ECO:0000256" key="1">
    <source>
        <dbReference type="SAM" id="SignalP"/>
    </source>
</evidence>
<dbReference type="Pfam" id="PF09912">
    <property type="entry name" value="DUF2141"/>
    <property type="match status" value="1"/>
</dbReference>
<evidence type="ECO:0000313" key="3">
    <source>
        <dbReference type="Proteomes" id="UP001595630"/>
    </source>
</evidence>
<dbReference type="PROSITE" id="PS51257">
    <property type="entry name" value="PROKAR_LIPOPROTEIN"/>
    <property type="match status" value="1"/>
</dbReference>
<evidence type="ECO:0000313" key="2">
    <source>
        <dbReference type="EMBL" id="MFC3607626.1"/>
    </source>
</evidence>
<proteinExistence type="predicted"/>
<accession>A0ABV7T7N4</accession>
<name>A0ABV7T7N4_9GAMM</name>
<protein>
    <submittedName>
        <fullName evidence="2">DUF2141 domain-containing protein</fullName>
    </submittedName>
</protein>
<reference evidence="3" key="1">
    <citation type="journal article" date="2019" name="Int. J. Syst. Evol. Microbiol.">
        <title>The Global Catalogue of Microorganisms (GCM) 10K type strain sequencing project: providing services to taxonomists for standard genome sequencing and annotation.</title>
        <authorList>
            <consortium name="The Broad Institute Genomics Platform"/>
            <consortium name="The Broad Institute Genome Sequencing Center for Infectious Disease"/>
            <person name="Wu L."/>
            <person name="Ma J."/>
        </authorList>
    </citation>
    <scope>NUCLEOTIDE SEQUENCE [LARGE SCALE GENOMIC DNA]</scope>
    <source>
        <strain evidence="3">KCTC 42447</strain>
    </source>
</reference>
<keyword evidence="1" id="KW-0732">Signal</keyword>
<dbReference type="Proteomes" id="UP001595630">
    <property type="component" value="Unassembled WGS sequence"/>
</dbReference>
<dbReference type="EMBL" id="JBHRXZ010000017">
    <property type="protein sequence ID" value="MFC3607626.1"/>
    <property type="molecule type" value="Genomic_DNA"/>
</dbReference>
<gene>
    <name evidence="2" type="ORF">ACFOMF_07550</name>
</gene>
<keyword evidence="3" id="KW-1185">Reference proteome</keyword>